<evidence type="ECO:0000256" key="8">
    <source>
        <dbReference type="ARBA" id="ARBA00023242"/>
    </source>
</evidence>
<dbReference type="GO" id="GO:0140664">
    <property type="term" value="F:ATP-dependent DNA damage sensor activity"/>
    <property type="evidence" value="ECO:0007669"/>
    <property type="project" value="InterPro"/>
</dbReference>
<keyword evidence="3" id="KW-0547">Nucleotide-binding</keyword>
<dbReference type="GO" id="GO:0005524">
    <property type="term" value="F:ATP binding"/>
    <property type="evidence" value="ECO:0007669"/>
    <property type="project" value="UniProtKB-KW"/>
</dbReference>
<sequence length="851" mass="95453">MSTEYSELLKLPPKPEKTVRFFRKGGSYFAIDSDAEMIATKHIHSFGALKDSNDKKYKYVSISDNLYSSLLRDLLLYNHTSIEVWEFESNHYTKTTEASPGNVMPVIDIINADFDISQQTSLLSICVKEVPEGISIDACVCDPTLYTIATTEFFETPSFCHFETLMTQTMPSEVLIAGVPDFCKKKVFDIIDKFGINYKTETSKSKVHEIGTLPNTNSCKAMVATIKPNLPEYTIKKFTLSEFMTVDYSAAAALNIFPDGEANRTGLPTSIFALLNICSTPMGSRLLQQMMLQPLLNPAEINKRLDIVEAFIRENEIRNQTHQIMKQLPDVERIMRKFKRGKATLPDCVKLYDVASVVEKFDFFTSSNVAEFKDFLDEITECSENINKAKTLIEATIDFSLIPEHIYRIKPSFDPGLSESAEKIDEIKAAMEKKRQKIAKNCCIEDDKLKIERAANQKSFYLRIPRNMESKIRSDSTVTILETRKDGVHFITPSIKKMADEIITLESEYSVKQREIQKTLLETLTEFSPVFEKLSEVFAKIDLFCALAQSAAANQYVRPKLSDVGSPEINLVQARHPILEKHVNFIANDIKMQKGTSSFIIISGPNSAGKSTFLKTVGCCVYMAHIGSFVPCSEATIPIIPSIHARVGASDSLNMSTFTFEMTEMASILESASANSLVIIDELGRSTSCSDGFGLAWAISKKLANGIGAFTLFATHFHELCNLEQEISCVKNFHMKADSEDCLRMMYTFAEGPFGDSFGIDAAERAGFPSEVMKAAREKVEQLEIIDKSNDGKPVARAKVFDPNKPYVNFFRALKGTNFDDMGRASAIKLFNELFKTFDEEKRNNKFEPVA</sequence>
<dbReference type="InterPro" id="IPR011184">
    <property type="entry name" value="DNA_mismatch_repair_Msh2"/>
</dbReference>
<evidence type="ECO:0000256" key="1">
    <source>
        <dbReference type="ARBA" id="ARBA00004123"/>
    </source>
</evidence>
<keyword evidence="4" id="KW-0227">DNA damage</keyword>
<dbReference type="AlphaFoldDB" id="A9NIQ9"/>
<evidence type="ECO:0000256" key="4">
    <source>
        <dbReference type="ARBA" id="ARBA00022763"/>
    </source>
</evidence>
<evidence type="ECO:0000256" key="5">
    <source>
        <dbReference type="ARBA" id="ARBA00022840"/>
    </source>
</evidence>
<dbReference type="InterPro" id="IPR007695">
    <property type="entry name" value="DNA_mismatch_repair_MutS-lik_N"/>
</dbReference>
<protein>
    <submittedName>
        <fullName evidence="10">Msh2-like protein</fullName>
    </submittedName>
</protein>
<dbReference type="GO" id="GO:0032301">
    <property type="term" value="C:MutSalpha complex"/>
    <property type="evidence" value="ECO:0007669"/>
    <property type="project" value="TreeGrafter"/>
</dbReference>
<dbReference type="PIRSF" id="PIRSF005813">
    <property type="entry name" value="MSH2"/>
    <property type="match status" value="1"/>
</dbReference>
<dbReference type="InterPro" id="IPR000432">
    <property type="entry name" value="DNA_mismatch_repair_MutS_C"/>
</dbReference>
<reference evidence="10" key="1">
    <citation type="submission" date="2005-12" db="EMBL/GenBank/DDBJ databases">
        <authorList>
            <person name="Malik S.-B."/>
            <person name="Stefaniak L.M."/>
            <person name="Logsdon J.M.Jr."/>
        </authorList>
    </citation>
    <scope>NUCLEOTIDE SEQUENCE</scope>
    <source>
        <strain evidence="10">NIH-C1</strain>
    </source>
</reference>
<dbReference type="Pfam" id="PF00488">
    <property type="entry name" value="MutS_V"/>
    <property type="match status" value="1"/>
</dbReference>
<keyword evidence="6" id="KW-0238">DNA-binding</keyword>
<dbReference type="InterPro" id="IPR036187">
    <property type="entry name" value="DNA_mismatch_repair_MutS_sf"/>
</dbReference>
<dbReference type="GO" id="GO:0006312">
    <property type="term" value="P:mitotic recombination"/>
    <property type="evidence" value="ECO:0007669"/>
    <property type="project" value="TreeGrafter"/>
</dbReference>
<keyword evidence="8" id="KW-0539">Nucleus</keyword>
<dbReference type="VEuPathDB" id="TrichDB:TVAG_300740"/>
<dbReference type="Pfam" id="PF01624">
    <property type="entry name" value="MutS_I"/>
    <property type="match status" value="1"/>
</dbReference>
<dbReference type="SMART" id="SM00533">
    <property type="entry name" value="MUTSd"/>
    <property type="match status" value="1"/>
</dbReference>
<proteinExistence type="inferred from homology"/>
<keyword evidence="5" id="KW-0067">ATP-binding</keyword>
<evidence type="ECO:0000313" key="10">
    <source>
        <dbReference type="EMBL" id="ABC61979.1"/>
    </source>
</evidence>
<dbReference type="InterPro" id="IPR027417">
    <property type="entry name" value="P-loop_NTPase"/>
</dbReference>
<dbReference type="Gene3D" id="3.40.50.300">
    <property type="entry name" value="P-loop containing nucleotide triphosphate hydrolases"/>
    <property type="match status" value="1"/>
</dbReference>
<dbReference type="GO" id="GO:0006298">
    <property type="term" value="P:mismatch repair"/>
    <property type="evidence" value="ECO:0007669"/>
    <property type="project" value="InterPro"/>
</dbReference>
<dbReference type="EMBL" id="DQ321769">
    <property type="protein sequence ID" value="ABC61979.1"/>
    <property type="molecule type" value="Genomic_DNA"/>
</dbReference>
<dbReference type="InterPro" id="IPR007861">
    <property type="entry name" value="DNA_mismatch_repair_MutS_clamp"/>
</dbReference>
<name>A9NIQ9_TRIVA</name>
<evidence type="ECO:0000256" key="7">
    <source>
        <dbReference type="ARBA" id="ARBA00023204"/>
    </source>
</evidence>
<dbReference type="GO" id="GO:0030983">
    <property type="term" value="F:mismatched DNA binding"/>
    <property type="evidence" value="ECO:0007669"/>
    <property type="project" value="InterPro"/>
</dbReference>
<dbReference type="Gene3D" id="3.30.420.110">
    <property type="entry name" value="MutS, connector domain"/>
    <property type="match status" value="1"/>
</dbReference>
<dbReference type="Pfam" id="PF05192">
    <property type="entry name" value="MutS_III"/>
    <property type="match status" value="1"/>
</dbReference>
<accession>A9NIQ9</accession>
<dbReference type="PANTHER" id="PTHR11361:SF35">
    <property type="entry name" value="DNA MISMATCH REPAIR PROTEIN MSH2"/>
    <property type="match status" value="1"/>
</dbReference>
<dbReference type="PANTHER" id="PTHR11361">
    <property type="entry name" value="DNA MISMATCH REPAIR PROTEIN MUTS FAMILY MEMBER"/>
    <property type="match status" value="1"/>
</dbReference>
<keyword evidence="7" id="KW-0234">DNA repair</keyword>
<dbReference type="PROSITE" id="PS00486">
    <property type="entry name" value="DNA_MISMATCH_REPAIR_2"/>
    <property type="match status" value="1"/>
</dbReference>
<reference evidence="10" key="2">
    <citation type="journal article" date="2008" name="PLoS ONE">
        <title>An expanded inventory of conserved meiotic genes provides evidence for sex in Trichomonas vaginalis.</title>
        <authorList>
            <person name="Malik S.B."/>
            <person name="Pightling A.W."/>
            <person name="Stefaniak L.M."/>
            <person name="Schurko A.M."/>
            <person name="Logsdon J.M.Jr."/>
        </authorList>
    </citation>
    <scope>NUCLEOTIDE SEQUENCE</scope>
    <source>
        <strain evidence="10">NIH-C1</strain>
    </source>
</reference>
<evidence type="ECO:0000256" key="3">
    <source>
        <dbReference type="ARBA" id="ARBA00022741"/>
    </source>
</evidence>
<dbReference type="SUPFAM" id="SSF52540">
    <property type="entry name" value="P-loop containing nucleoside triphosphate hydrolases"/>
    <property type="match status" value="1"/>
</dbReference>
<dbReference type="SMART" id="SM00534">
    <property type="entry name" value="MUTSac"/>
    <property type="match status" value="1"/>
</dbReference>
<dbReference type="Pfam" id="PF05190">
    <property type="entry name" value="MutS_IV"/>
    <property type="match status" value="1"/>
</dbReference>
<organism evidence="10">
    <name type="scientific">Trichomonas vaginalis</name>
    <dbReference type="NCBI Taxonomy" id="5722"/>
    <lineage>
        <taxon>Eukaryota</taxon>
        <taxon>Metamonada</taxon>
        <taxon>Parabasalia</taxon>
        <taxon>Trichomonadida</taxon>
        <taxon>Trichomonadidae</taxon>
        <taxon>Trichomonas</taxon>
    </lineage>
</organism>
<comment type="similarity">
    <text evidence="2">Belongs to the DNA mismatch repair MutS family.</text>
</comment>
<dbReference type="InterPro" id="IPR045076">
    <property type="entry name" value="MutS"/>
</dbReference>
<dbReference type="Gene3D" id="1.10.1420.10">
    <property type="match status" value="2"/>
</dbReference>
<dbReference type="FunFam" id="3.40.50.300:FF:002852">
    <property type="entry name" value="Mismatch repair protein"/>
    <property type="match status" value="1"/>
</dbReference>
<evidence type="ECO:0000259" key="9">
    <source>
        <dbReference type="PROSITE" id="PS00486"/>
    </source>
</evidence>
<dbReference type="VEuPathDB" id="TrichDB:TVAGG3_0154910"/>
<dbReference type="SUPFAM" id="SSF48334">
    <property type="entry name" value="DNA repair protein MutS, domain III"/>
    <property type="match status" value="1"/>
</dbReference>
<feature type="domain" description="DNA mismatch repair proteins mutS family" evidence="9">
    <location>
        <begin position="676"/>
        <end position="692"/>
    </location>
</feature>
<evidence type="ECO:0000256" key="6">
    <source>
        <dbReference type="ARBA" id="ARBA00023125"/>
    </source>
</evidence>
<evidence type="ECO:0000256" key="2">
    <source>
        <dbReference type="ARBA" id="ARBA00006271"/>
    </source>
</evidence>
<comment type="subcellular location">
    <subcellularLocation>
        <location evidence="1">Nucleus</location>
    </subcellularLocation>
</comment>
<dbReference type="InterPro" id="IPR016151">
    <property type="entry name" value="DNA_mismatch_repair_MutS_N"/>
</dbReference>
<dbReference type="InterPro" id="IPR007696">
    <property type="entry name" value="DNA_mismatch_repair_MutS_core"/>
</dbReference>
<dbReference type="Gene3D" id="3.40.1170.10">
    <property type="entry name" value="DNA repair protein MutS, domain I"/>
    <property type="match status" value="1"/>
</dbReference>
<dbReference type="InterPro" id="IPR036678">
    <property type="entry name" value="MutS_con_dom_sf"/>
</dbReference>